<reference evidence="1" key="1">
    <citation type="submission" date="2018-06" db="EMBL/GenBank/DDBJ databases">
        <authorList>
            <person name="Zhirakovskaya E."/>
        </authorList>
    </citation>
    <scope>NUCLEOTIDE SEQUENCE</scope>
</reference>
<dbReference type="AlphaFoldDB" id="A0A3B0VL83"/>
<organism evidence="1">
    <name type="scientific">hydrothermal vent metagenome</name>
    <dbReference type="NCBI Taxonomy" id="652676"/>
    <lineage>
        <taxon>unclassified sequences</taxon>
        <taxon>metagenomes</taxon>
        <taxon>ecological metagenomes</taxon>
    </lineage>
</organism>
<evidence type="ECO:0000313" key="1">
    <source>
        <dbReference type="EMBL" id="VAW32886.1"/>
    </source>
</evidence>
<proteinExistence type="predicted"/>
<sequence>NNRSTNEASLRNHHPNLAGCLILDTESAEDFEIIEKYEENLFNLRNL</sequence>
<protein>
    <submittedName>
        <fullName evidence="1">Uncharacterized protein</fullName>
    </submittedName>
</protein>
<accession>A0A3B0VL83</accession>
<feature type="non-terminal residue" evidence="1">
    <location>
        <position position="1"/>
    </location>
</feature>
<name>A0A3B0VL83_9ZZZZ</name>
<dbReference type="EMBL" id="UOEU01000403">
    <property type="protein sequence ID" value="VAW32886.1"/>
    <property type="molecule type" value="Genomic_DNA"/>
</dbReference>
<gene>
    <name evidence="1" type="ORF">MNBD_CHLOROFLEXI01-829</name>
</gene>